<feature type="region of interest" description="Disordered" evidence="1">
    <location>
        <begin position="32"/>
        <end position="59"/>
    </location>
</feature>
<dbReference type="Proteomes" id="UP000615446">
    <property type="component" value="Unassembled WGS sequence"/>
</dbReference>
<feature type="compositionally biased region" description="Basic and acidic residues" evidence="1">
    <location>
        <begin position="37"/>
        <end position="59"/>
    </location>
</feature>
<gene>
    <name evidence="2" type="ORF">RCL2_001635400</name>
</gene>
<sequence>MRKNESRSLCEKQDIKHVRVCGSSANFPQKTYSEKITQNKENKMSDKTEVPDKSKTPDKLEIDGTIRMEPQDEIFTHFPIQSQQIYGDEKEINVIVYPPTETFIPPTHTINESAPEFKLCIDDILCRIKIMGPVVDSNEAMRKHWSCRYAIKKITKQNQATVGICQNLLQCRSACDMNIDMNKKKRKVDEALDPDYDHVFGIVGTGTDWYFILHSTDGIYTSRTEVGGSEEPTTKKRRVEEKIKKK</sequence>
<proteinExistence type="predicted"/>
<evidence type="ECO:0000313" key="3">
    <source>
        <dbReference type="Proteomes" id="UP000615446"/>
    </source>
</evidence>
<protein>
    <submittedName>
        <fullName evidence="2">Uncharacterized protein</fullName>
    </submittedName>
</protein>
<evidence type="ECO:0000313" key="2">
    <source>
        <dbReference type="EMBL" id="GES89454.1"/>
    </source>
</evidence>
<feature type="region of interest" description="Disordered" evidence="1">
    <location>
        <begin position="224"/>
        <end position="246"/>
    </location>
</feature>
<comment type="caution">
    <text evidence="2">The sequence shown here is derived from an EMBL/GenBank/DDBJ whole genome shotgun (WGS) entry which is preliminary data.</text>
</comment>
<accession>A0A8H3LM17</accession>
<organism evidence="2 3">
    <name type="scientific">Rhizophagus clarus</name>
    <dbReference type="NCBI Taxonomy" id="94130"/>
    <lineage>
        <taxon>Eukaryota</taxon>
        <taxon>Fungi</taxon>
        <taxon>Fungi incertae sedis</taxon>
        <taxon>Mucoromycota</taxon>
        <taxon>Glomeromycotina</taxon>
        <taxon>Glomeromycetes</taxon>
        <taxon>Glomerales</taxon>
        <taxon>Glomeraceae</taxon>
        <taxon>Rhizophagus</taxon>
    </lineage>
</organism>
<reference evidence="2" key="1">
    <citation type="submission" date="2019-10" db="EMBL/GenBank/DDBJ databases">
        <title>Conservation and host-specific expression of non-tandemly repeated heterogenous ribosome RNA gene in arbuscular mycorrhizal fungi.</title>
        <authorList>
            <person name="Maeda T."/>
            <person name="Kobayashi Y."/>
            <person name="Nakagawa T."/>
            <person name="Ezawa T."/>
            <person name="Yamaguchi K."/>
            <person name="Bino T."/>
            <person name="Nishimoto Y."/>
            <person name="Shigenobu S."/>
            <person name="Kawaguchi M."/>
        </authorList>
    </citation>
    <scope>NUCLEOTIDE SEQUENCE</scope>
    <source>
        <strain evidence="2">HR1</strain>
    </source>
</reference>
<feature type="compositionally biased region" description="Basic and acidic residues" evidence="1">
    <location>
        <begin position="232"/>
        <end position="246"/>
    </location>
</feature>
<name>A0A8H3LM17_9GLOM</name>
<dbReference type="EMBL" id="BLAL01000187">
    <property type="protein sequence ID" value="GES89454.1"/>
    <property type="molecule type" value="Genomic_DNA"/>
</dbReference>
<evidence type="ECO:0000256" key="1">
    <source>
        <dbReference type="SAM" id="MobiDB-lite"/>
    </source>
</evidence>
<dbReference type="AlphaFoldDB" id="A0A8H3LM17"/>